<dbReference type="KEGG" id="tsph:KIH39_18820"/>
<evidence type="ECO:0000256" key="5">
    <source>
        <dbReference type="SAM" id="MobiDB-lite"/>
    </source>
</evidence>
<dbReference type="AlphaFoldDB" id="A0A8E6ESK5"/>
<feature type="compositionally biased region" description="Basic and acidic residues" evidence="5">
    <location>
        <begin position="73"/>
        <end position="85"/>
    </location>
</feature>
<keyword evidence="3" id="KW-0813">Transport</keyword>
<dbReference type="SUPFAM" id="SSF53850">
    <property type="entry name" value="Periplasmic binding protein-like II"/>
    <property type="match status" value="1"/>
</dbReference>
<dbReference type="GO" id="GO:1904680">
    <property type="term" value="F:peptide transmembrane transporter activity"/>
    <property type="evidence" value="ECO:0007669"/>
    <property type="project" value="TreeGrafter"/>
</dbReference>
<dbReference type="Proteomes" id="UP000676194">
    <property type="component" value="Chromosome"/>
</dbReference>
<evidence type="ECO:0000259" key="6">
    <source>
        <dbReference type="Pfam" id="PF00496"/>
    </source>
</evidence>
<dbReference type="InterPro" id="IPR039424">
    <property type="entry name" value="SBP_5"/>
</dbReference>
<comment type="similarity">
    <text evidence="2">Belongs to the bacterial solute-binding protein 5 family.</text>
</comment>
<proteinExistence type="inferred from homology"/>
<organism evidence="7 8">
    <name type="scientific">Telmatocola sphagniphila</name>
    <dbReference type="NCBI Taxonomy" id="1123043"/>
    <lineage>
        <taxon>Bacteria</taxon>
        <taxon>Pseudomonadati</taxon>
        <taxon>Planctomycetota</taxon>
        <taxon>Planctomycetia</taxon>
        <taxon>Gemmatales</taxon>
        <taxon>Gemmataceae</taxon>
    </lineage>
</organism>
<name>A0A8E6ESK5_9BACT</name>
<dbReference type="EMBL" id="CP074694">
    <property type="protein sequence ID" value="QVL30889.1"/>
    <property type="molecule type" value="Genomic_DNA"/>
</dbReference>
<dbReference type="Gene3D" id="3.40.190.10">
    <property type="entry name" value="Periplasmic binding protein-like II"/>
    <property type="match status" value="1"/>
</dbReference>
<dbReference type="InterPro" id="IPR000914">
    <property type="entry name" value="SBP_5_dom"/>
</dbReference>
<evidence type="ECO:0000256" key="1">
    <source>
        <dbReference type="ARBA" id="ARBA00004196"/>
    </source>
</evidence>
<dbReference type="GO" id="GO:0015833">
    <property type="term" value="P:peptide transport"/>
    <property type="evidence" value="ECO:0007669"/>
    <property type="project" value="TreeGrafter"/>
</dbReference>
<evidence type="ECO:0000256" key="3">
    <source>
        <dbReference type="ARBA" id="ARBA00022448"/>
    </source>
</evidence>
<keyword evidence="8" id="KW-1185">Reference proteome</keyword>
<dbReference type="CDD" id="cd00995">
    <property type="entry name" value="PBP2_NikA_DppA_OppA_like"/>
    <property type="match status" value="1"/>
</dbReference>
<reference evidence="7" key="1">
    <citation type="submission" date="2021-05" db="EMBL/GenBank/DDBJ databases">
        <title>Complete genome sequence of the cellulolytic planctomycete Telmatocola sphagniphila SP2T and characterization of the first cellulase from planctomycetes.</title>
        <authorList>
            <person name="Rakitin A.L."/>
            <person name="Beletsky A.V."/>
            <person name="Naumoff D.G."/>
            <person name="Kulichevskaya I.S."/>
            <person name="Mardanov A.V."/>
            <person name="Ravin N.V."/>
            <person name="Dedysh S.N."/>
        </authorList>
    </citation>
    <scope>NUCLEOTIDE SEQUENCE</scope>
    <source>
        <strain evidence="7">SP2T</strain>
    </source>
</reference>
<dbReference type="Pfam" id="PF00496">
    <property type="entry name" value="SBP_bac_5"/>
    <property type="match status" value="1"/>
</dbReference>
<evidence type="ECO:0000256" key="4">
    <source>
        <dbReference type="ARBA" id="ARBA00022729"/>
    </source>
</evidence>
<evidence type="ECO:0000313" key="8">
    <source>
        <dbReference type="Proteomes" id="UP000676194"/>
    </source>
</evidence>
<feature type="region of interest" description="Disordered" evidence="5">
    <location>
        <begin position="48"/>
        <end position="103"/>
    </location>
</feature>
<evidence type="ECO:0000313" key="7">
    <source>
        <dbReference type="EMBL" id="QVL30889.1"/>
    </source>
</evidence>
<gene>
    <name evidence="7" type="ORF">KIH39_18820</name>
</gene>
<sequence>MKFVLNPSCPVKASGGRYSILPILRVITLLLICWTAVPLTFAQPPFQKLPPEGKSAGNPQGSQKPRTEEEEEPEKKDIPRKDMLPKKSPPPKSDANSSFNKGEIPARSELPAALAEESRKTNQPREIQNFYFRLAVPYDILTTGANVDYSIVPLPARELSGETILFTKLVGGQPEKEYKLPTANVAGVKPFEEIVCDQVDSFLARKTELKRIVVIETALKELKAAEAWHRLALSSNLRTGDGWRPMQEKLLAKILQMRRELLTAFQQAKLWENSDKLAQELITAFPNEPAVMFDVNKYRLLRGRDTLKKENEQDYRDLREKFQIFLALPEAENDPITQSVRVLLREHAKEMARKANAQLGKGDAAGALQTLRDAETYDPDSKEIKDARLTMKAQILYVGVPSLPIHMSPTTALSDSEKWAMELIFESLLQTIPDDTLGRIFRPQLAVDLPTGSGDSRTFRLAKTTRWPANNNKDAVTAADVSGSLRLYRNYQFAPGMEDISLLGEDEIEDSTRIKLKLQQRLLEPLPRFNFKVLPARTVPDLDSDRFSRNPMGSGPYMFKGLQVESPVRTCAVFVANPAYAHRPERFGLPVIREIRLYVPRPENVASDFESGQLHILADPGAEIFARSTNESKLANMVRGYTMENNRRIWMLAINHRRPPLWKDDLRRAINHSIDREQILTETQRPTGTKYHQVLNGPFPTNSWPTPSQSKPLFQPELAKGLFAESLKEPQAFPIPLSLSIRYCSADPGAAQAASQIKEHIERQSDKKLQLKIEGLGREEFQERVINRHEFDLAYTSFDYKDDQFWLGGLLDGNAAGNDQRNFLGYLGQDSGAKTEDKRIAGTLGQIRGTTDFAKLKEQMNDLFGMVNYRVPFVPLWQLDRQIVVHSGLEIRFDSATPRKIPSSLDPATLFNGIEYWRLK</sequence>
<dbReference type="GO" id="GO:0030313">
    <property type="term" value="C:cell envelope"/>
    <property type="evidence" value="ECO:0007669"/>
    <property type="project" value="UniProtKB-SubCell"/>
</dbReference>
<keyword evidence="4" id="KW-0732">Signal</keyword>
<dbReference type="PANTHER" id="PTHR30290">
    <property type="entry name" value="PERIPLASMIC BINDING COMPONENT OF ABC TRANSPORTER"/>
    <property type="match status" value="1"/>
</dbReference>
<dbReference type="RefSeq" id="WP_213494771.1">
    <property type="nucleotide sequence ID" value="NZ_CP074694.1"/>
</dbReference>
<accession>A0A8E6ESK5</accession>
<protein>
    <submittedName>
        <fullName evidence="7">ABC transporter substrate-binding protein</fullName>
    </submittedName>
</protein>
<evidence type="ECO:0000256" key="2">
    <source>
        <dbReference type="ARBA" id="ARBA00005695"/>
    </source>
</evidence>
<feature type="domain" description="Solute-binding protein family 5" evidence="6">
    <location>
        <begin position="442"/>
        <end position="813"/>
    </location>
</feature>
<dbReference type="PANTHER" id="PTHR30290:SF10">
    <property type="entry name" value="PERIPLASMIC OLIGOPEPTIDE-BINDING PROTEIN-RELATED"/>
    <property type="match status" value="1"/>
</dbReference>
<dbReference type="Gene3D" id="3.10.105.10">
    <property type="entry name" value="Dipeptide-binding Protein, Domain 3"/>
    <property type="match status" value="1"/>
</dbReference>
<comment type="subcellular location">
    <subcellularLocation>
        <location evidence="1">Cell envelope</location>
    </subcellularLocation>
</comment>